<evidence type="ECO:0000256" key="2">
    <source>
        <dbReference type="ARBA" id="ARBA00004434"/>
    </source>
</evidence>
<evidence type="ECO:0000256" key="17">
    <source>
        <dbReference type="SAM" id="MobiDB-lite"/>
    </source>
</evidence>
<evidence type="ECO:0000256" key="6">
    <source>
        <dbReference type="ARBA" id="ARBA00022448"/>
    </source>
</evidence>
<evidence type="ECO:0000256" key="4">
    <source>
        <dbReference type="ARBA" id="ARBA00011533"/>
    </source>
</evidence>
<evidence type="ECO:0000256" key="7">
    <source>
        <dbReference type="ARBA" id="ARBA00022660"/>
    </source>
</evidence>
<reference evidence="18" key="1">
    <citation type="submission" date="2025-08" db="UniProtKB">
        <authorList>
            <consortium name="Ensembl"/>
        </authorList>
    </citation>
    <scope>IDENTIFICATION</scope>
</reference>
<dbReference type="Ensembl" id="ENSSPUT00000020191.1">
    <property type="protein sequence ID" value="ENSSPUP00000018954.1"/>
    <property type="gene ID" value="ENSSPUG00000014622.1"/>
</dbReference>
<name>A0A8D0HGK5_SPHPU</name>
<evidence type="ECO:0000256" key="9">
    <source>
        <dbReference type="ARBA" id="ARBA00022792"/>
    </source>
</evidence>
<sequence>MAAMSLLHRAAAALGSRRAFAGQRGRLTSCLNLAAAVRHCSHGKKLFTIKATTYYDKRFLRLLVTPAMYLIPEGYIPKHWEYYKHPITRWIVRYVHDPPEKDYEKGLAIVAREAERAECRRKEKEVLRFMRSRGDGPWYFSPTPDTSLIDYSHKETPDS</sequence>
<organism evidence="18 19">
    <name type="scientific">Sphenodon punctatus</name>
    <name type="common">Tuatara</name>
    <name type="synonym">Hatteria punctata</name>
    <dbReference type="NCBI Taxonomy" id="8508"/>
    <lineage>
        <taxon>Eukaryota</taxon>
        <taxon>Metazoa</taxon>
        <taxon>Chordata</taxon>
        <taxon>Craniata</taxon>
        <taxon>Vertebrata</taxon>
        <taxon>Euteleostomi</taxon>
        <taxon>Lepidosauria</taxon>
        <taxon>Sphenodontia</taxon>
        <taxon>Sphenodontidae</taxon>
        <taxon>Sphenodon</taxon>
    </lineage>
</organism>
<evidence type="ECO:0000256" key="11">
    <source>
        <dbReference type="ARBA" id="ARBA00022982"/>
    </source>
</evidence>
<evidence type="ECO:0000256" key="12">
    <source>
        <dbReference type="ARBA" id="ARBA00022989"/>
    </source>
</evidence>
<evidence type="ECO:0000313" key="18">
    <source>
        <dbReference type="Ensembl" id="ENSSPUP00000018954.1"/>
    </source>
</evidence>
<dbReference type="GO" id="GO:0005743">
    <property type="term" value="C:mitochondrial inner membrane"/>
    <property type="evidence" value="ECO:0007669"/>
    <property type="project" value="UniProtKB-SubCell"/>
</dbReference>
<comment type="similarity">
    <text evidence="3">Belongs to the complex I NDUFB5 subunit family.</text>
</comment>
<evidence type="ECO:0000313" key="19">
    <source>
        <dbReference type="Proteomes" id="UP000694392"/>
    </source>
</evidence>
<keyword evidence="6" id="KW-0813">Transport</keyword>
<dbReference type="PANTHER" id="PTHR13178:SF0">
    <property type="entry name" value="NADH DEHYDROGENASE [UBIQUINONE] 1 BETA SUBCOMPLEX SUBUNIT 5, MITOCHONDRIAL"/>
    <property type="match status" value="1"/>
</dbReference>
<evidence type="ECO:0000256" key="8">
    <source>
        <dbReference type="ARBA" id="ARBA00022692"/>
    </source>
</evidence>
<evidence type="ECO:0000256" key="1">
    <source>
        <dbReference type="ARBA" id="ARBA00003195"/>
    </source>
</evidence>
<evidence type="ECO:0000256" key="10">
    <source>
        <dbReference type="ARBA" id="ARBA00022946"/>
    </source>
</evidence>
<keyword evidence="11" id="KW-0249">Electron transport</keyword>
<keyword evidence="8" id="KW-0812">Transmembrane</keyword>
<comment type="function">
    <text evidence="1">Accessory subunit of the mitochondrial membrane respiratory chain NADH dehydrogenase (Complex I), that is believed not to be involved in catalysis. Complex I functions in the transfer of electrons from NADH to the respiratory chain. The immediate electron acceptor for the enzyme is believed to be ubiquinone.</text>
</comment>
<evidence type="ECO:0000256" key="16">
    <source>
        <dbReference type="ARBA" id="ARBA00032550"/>
    </source>
</evidence>
<keyword evidence="10" id="KW-0809">Transit peptide</keyword>
<evidence type="ECO:0000256" key="13">
    <source>
        <dbReference type="ARBA" id="ARBA00023128"/>
    </source>
</evidence>
<dbReference type="Proteomes" id="UP000694392">
    <property type="component" value="Unplaced"/>
</dbReference>
<protein>
    <recommendedName>
        <fullName evidence="5">NADH dehydrogenase [ubiquinone] 1 beta subcomplex subunit 5, mitochondrial</fullName>
    </recommendedName>
    <alternativeName>
        <fullName evidence="16">Complex I-SGDH</fullName>
    </alternativeName>
    <alternativeName>
        <fullName evidence="15">NADH-ubiquinone oxidoreductase SGDH subunit</fullName>
    </alternativeName>
</protein>
<dbReference type="AlphaFoldDB" id="A0A8D0HGK5"/>
<dbReference type="GeneTree" id="ENSGT00390000009980"/>
<dbReference type="InterPro" id="IPR019173">
    <property type="entry name" value="NADH_UbQ_OxRdtase_B5_su"/>
</dbReference>
<keyword evidence="19" id="KW-1185">Reference proteome</keyword>
<dbReference type="PANTHER" id="PTHR13178">
    <property type="entry name" value="NADH-UBIQUINONE OXIDOREDUCTASE SGDH SUBUNIT"/>
    <property type="match status" value="1"/>
</dbReference>
<evidence type="ECO:0000256" key="5">
    <source>
        <dbReference type="ARBA" id="ARBA00015175"/>
    </source>
</evidence>
<comment type="subcellular location">
    <subcellularLocation>
        <location evidence="2">Mitochondrion inner membrane</location>
        <topology evidence="2">Single-pass membrane protein</topology>
    </subcellularLocation>
</comment>
<proteinExistence type="inferred from homology"/>
<keyword evidence="14" id="KW-0472">Membrane</keyword>
<gene>
    <name evidence="18" type="primary">NDUFB5</name>
</gene>
<evidence type="ECO:0000256" key="14">
    <source>
        <dbReference type="ARBA" id="ARBA00023136"/>
    </source>
</evidence>
<dbReference type="Pfam" id="PF09781">
    <property type="entry name" value="NDUF_B5"/>
    <property type="match status" value="2"/>
</dbReference>
<keyword evidence="13" id="KW-0496">Mitochondrion</keyword>
<accession>A0A8D0HGK5</accession>
<evidence type="ECO:0000256" key="15">
    <source>
        <dbReference type="ARBA" id="ARBA00032395"/>
    </source>
</evidence>
<reference evidence="18" key="2">
    <citation type="submission" date="2025-09" db="UniProtKB">
        <authorList>
            <consortium name="Ensembl"/>
        </authorList>
    </citation>
    <scope>IDENTIFICATION</scope>
</reference>
<feature type="region of interest" description="Disordered" evidence="17">
    <location>
        <begin position="133"/>
        <end position="159"/>
    </location>
</feature>
<keyword evidence="12" id="KW-1133">Transmembrane helix</keyword>
<evidence type="ECO:0000256" key="3">
    <source>
        <dbReference type="ARBA" id="ARBA00007152"/>
    </source>
</evidence>
<keyword evidence="7" id="KW-0679">Respiratory chain</keyword>
<keyword evidence="9" id="KW-0999">Mitochondrion inner membrane</keyword>
<comment type="subunit">
    <text evidence="4">Complex I is composed of 45 different subunits.</text>
</comment>